<gene>
    <name evidence="1" type="ORF">CAOG_002405</name>
</gene>
<dbReference type="AlphaFoldDB" id="A0A0D2WL65"/>
<organism evidence="1 2">
    <name type="scientific">Capsaspora owczarzaki (strain ATCC 30864)</name>
    <dbReference type="NCBI Taxonomy" id="595528"/>
    <lineage>
        <taxon>Eukaryota</taxon>
        <taxon>Filasterea</taxon>
        <taxon>Capsaspora</taxon>
    </lineage>
</organism>
<accession>A0A0D2WL65</accession>
<reference evidence="2" key="1">
    <citation type="submission" date="2011-02" db="EMBL/GenBank/DDBJ databases">
        <title>The Genome Sequence of Capsaspora owczarzaki ATCC 30864.</title>
        <authorList>
            <person name="Russ C."/>
            <person name="Cuomo C."/>
            <person name="Burger G."/>
            <person name="Gray M.W."/>
            <person name="Holland P.W.H."/>
            <person name="King N."/>
            <person name="Lang F.B.F."/>
            <person name="Roger A.J."/>
            <person name="Ruiz-Trillo I."/>
            <person name="Young S.K."/>
            <person name="Zeng Q."/>
            <person name="Gargeya S."/>
            <person name="Alvarado L."/>
            <person name="Berlin A."/>
            <person name="Chapman S.B."/>
            <person name="Chen Z."/>
            <person name="Freedman E."/>
            <person name="Gellesch M."/>
            <person name="Goldberg J."/>
            <person name="Griggs A."/>
            <person name="Gujja S."/>
            <person name="Heilman E."/>
            <person name="Heiman D."/>
            <person name="Howarth C."/>
            <person name="Mehta T."/>
            <person name="Neiman D."/>
            <person name="Pearson M."/>
            <person name="Roberts A."/>
            <person name="Saif S."/>
            <person name="Shea T."/>
            <person name="Shenoy N."/>
            <person name="Sisk P."/>
            <person name="Stolte C."/>
            <person name="Sykes S."/>
            <person name="White J."/>
            <person name="Yandava C."/>
            <person name="Haas B."/>
            <person name="Nusbaum C."/>
            <person name="Birren B."/>
        </authorList>
    </citation>
    <scope>NUCLEOTIDE SEQUENCE</scope>
    <source>
        <strain evidence="2">ATCC 30864</strain>
    </source>
</reference>
<evidence type="ECO:0000313" key="1">
    <source>
        <dbReference type="EMBL" id="KJE91240.1"/>
    </source>
</evidence>
<protein>
    <submittedName>
        <fullName evidence="1">Uncharacterized protein</fullName>
    </submittedName>
</protein>
<proteinExistence type="predicted"/>
<name>A0A0D2WL65_CAPO3</name>
<dbReference type="Proteomes" id="UP000008743">
    <property type="component" value="Unassembled WGS sequence"/>
</dbReference>
<dbReference type="EMBL" id="KE346362">
    <property type="protein sequence ID" value="KJE91240.1"/>
    <property type="molecule type" value="Genomic_DNA"/>
</dbReference>
<sequence length="714" mass="79761">MPTPDEVMGQLKASMPPEEFIALLSRMGITPPQLPQPTMSEVITRLHGHPFVEQQFPKRRESFQPRLSAIYELLKAVAFSFDEKQRSGDRRNRFPLLQLTTISGMGKSSFGFHALDEMQRILKNVTTWAEVGLPNLLVQPQELLNLLKNTHYIFIDFNGLGDNVEVEETSKHRRGRILAVRLAARGLLNTTTKGARENSTFCDTEGVWNTRQVLDEIFVRHRHNRQIAADQIALLFVHVDEFQLAIERLAVKVEFIEAVDILKVQLEDILQYNLRQTRNLVVLLTTGTSHAGITLHSTQHKVCSLPLQPLDLNLAQHLFGSHHHSIHQSWLTHDGAKRLLGDMGGVPVLIQSLADAAATISFENPAAPHSALRVLDDIFRRYKPRERAGSLGEDGLLELVQLSLSCVPVSADTPIGPVTVHDLTMEGVLATTPVDEGPDMYIHMPLPLLDQCLSHCEAGWTQFVRRLVEFPMRTGGDGFACEAAVALSLASRMAALQRKGGTLRLGMLLGLELHTVLDGAAGEAAADFLRYEIQLQVDGYEVMTETRQFMSMDAVHTPQLDVHAYKELALDRPLVSFSLKNLPAVVLLSAPATPHVDLRFAVRIPKSKPMKVFLQIQDHVVFSDSAVTVHGHIRRMFAAFDKSDFAKEFSMLFVLCITGTHSTAKNPITRAKANREWSREVCKSDPDGRVVVLMGNDVKRLAPFFFHRLSVYTD</sequence>
<evidence type="ECO:0000313" key="2">
    <source>
        <dbReference type="Proteomes" id="UP000008743"/>
    </source>
</evidence>
<keyword evidence="2" id="KW-1185">Reference proteome</keyword>
<dbReference type="PhylomeDB" id="A0A0D2WL65"/>
<dbReference type="InParanoid" id="A0A0D2WL65"/>